<keyword evidence="2" id="KW-1185">Reference proteome</keyword>
<sequence length="90" mass="9852">MEETCGNASEMEGACDDVWVVEVTCNVSEAKMVTMEETFGDALVAEEIGGDILWSEGTFCSEILVVANDGKMNVMVEEYDNETTVEKNID</sequence>
<name>A0AAQ3PYR9_9LILI</name>
<evidence type="ECO:0000313" key="2">
    <source>
        <dbReference type="Proteomes" id="UP001327560"/>
    </source>
</evidence>
<dbReference type="EMBL" id="CP136890">
    <property type="protein sequence ID" value="WOK93075.1"/>
    <property type="molecule type" value="Genomic_DNA"/>
</dbReference>
<dbReference type="AlphaFoldDB" id="A0AAQ3PYR9"/>
<protein>
    <submittedName>
        <fullName evidence="1">Uncharacterized protein</fullName>
    </submittedName>
</protein>
<evidence type="ECO:0000313" key="1">
    <source>
        <dbReference type="EMBL" id="WOK93075.1"/>
    </source>
</evidence>
<proteinExistence type="predicted"/>
<gene>
    <name evidence="1" type="ORF">Cni_G01768</name>
</gene>
<accession>A0AAQ3PYR9</accession>
<reference evidence="1 2" key="1">
    <citation type="submission" date="2023-10" db="EMBL/GenBank/DDBJ databases">
        <title>Chromosome-scale genome assembly provides insights into flower coloration mechanisms of Canna indica.</title>
        <authorList>
            <person name="Li C."/>
        </authorList>
    </citation>
    <scope>NUCLEOTIDE SEQUENCE [LARGE SCALE GENOMIC DNA]</scope>
    <source>
        <tissue evidence="1">Flower</tissue>
    </source>
</reference>
<dbReference type="Proteomes" id="UP001327560">
    <property type="component" value="Chromosome 1"/>
</dbReference>
<organism evidence="1 2">
    <name type="scientific">Canna indica</name>
    <name type="common">Indian-shot</name>
    <dbReference type="NCBI Taxonomy" id="4628"/>
    <lineage>
        <taxon>Eukaryota</taxon>
        <taxon>Viridiplantae</taxon>
        <taxon>Streptophyta</taxon>
        <taxon>Embryophyta</taxon>
        <taxon>Tracheophyta</taxon>
        <taxon>Spermatophyta</taxon>
        <taxon>Magnoliopsida</taxon>
        <taxon>Liliopsida</taxon>
        <taxon>Zingiberales</taxon>
        <taxon>Cannaceae</taxon>
        <taxon>Canna</taxon>
    </lineage>
</organism>